<feature type="domain" description="Amino acid transporter transmembrane" evidence="8">
    <location>
        <begin position="45"/>
        <end position="85"/>
    </location>
</feature>
<comment type="caution">
    <text evidence="9">The sequence shown here is derived from an EMBL/GenBank/DDBJ whole genome shotgun (WGS) entry which is preliminary data.</text>
</comment>
<evidence type="ECO:0000256" key="1">
    <source>
        <dbReference type="ARBA" id="ARBA00004370"/>
    </source>
</evidence>
<name>A0A2K3LXN2_TRIPR</name>
<proteinExistence type="predicted"/>
<feature type="non-terminal residue" evidence="9">
    <location>
        <position position="1"/>
    </location>
</feature>
<comment type="subcellular location">
    <subcellularLocation>
        <location evidence="1">Membrane</location>
    </subcellularLocation>
</comment>
<evidence type="ECO:0000313" key="10">
    <source>
        <dbReference type="Proteomes" id="UP000236291"/>
    </source>
</evidence>
<protein>
    <submittedName>
        <fullName evidence="9">Lysine/histidine transporter 5-like protein</fullName>
    </submittedName>
</protein>
<dbReference type="InterPro" id="IPR013057">
    <property type="entry name" value="AA_transpt_TM"/>
</dbReference>
<keyword evidence="2" id="KW-0813">Transport</keyword>
<evidence type="ECO:0000256" key="4">
    <source>
        <dbReference type="ARBA" id="ARBA00022970"/>
    </source>
</evidence>
<feature type="region of interest" description="Disordered" evidence="7">
    <location>
        <begin position="1"/>
        <end position="35"/>
    </location>
</feature>
<evidence type="ECO:0000256" key="3">
    <source>
        <dbReference type="ARBA" id="ARBA00022692"/>
    </source>
</evidence>
<dbReference type="EMBL" id="ASHM01043808">
    <property type="protein sequence ID" value="PNX83295.1"/>
    <property type="molecule type" value="Genomic_DNA"/>
</dbReference>
<keyword evidence="4" id="KW-0029">Amino-acid transport</keyword>
<evidence type="ECO:0000256" key="5">
    <source>
        <dbReference type="ARBA" id="ARBA00022989"/>
    </source>
</evidence>
<evidence type="ECO:0000259" key="8">
    <source>
        <dbReference type="Pfam" id="PF01490"/>
    </source>
</evidence>
<dbReference type="STRING" id="57577.A0A2K3LXN2"/>
<dbReference type="GO" id="GO:0016020">
    <property type="term" value="C:membrane"/>
    <property type="evidence" value="ECO:0007669"/>
    <property type="project" value="UniProtKB-SubCell"/>
</dbReference>
<dbReference type="Proteomes" id="UP000236291">
    <property type="component" value="Unassembled WGS sequence"/>
</dbReference>
<evidence type="ECO:0000256" key="2">
    <source>
        <dbReference type="ARBA" id="ARBA00022448"/>
    </source>
</evidence>
<reference evidence="9 10" key="1">
    <citation type="journal article" date="2014" name="Am. J. Bot.">
        <title>Genome assembly and annotation for red clover (Trifolium pratense; Fabaceae).</title>
        <authorList>
            <person name="Istvanek J."/>
            <person name="Jaros M."/>
            <person name="Krenek A."/>
            <person name="Repkova J."/>
        </authorList>
    </citation>
    <scope>NUCLEOTIDE SEQUENCE [LARGE SCALE GENOMIC DNA]</scope>
    <source>
        <strain evidence="10">cv. Tatra</strain>
        <tissue evidence="9">Young leaves</tissue>
    </source>
</reference>
<keyword evidence="6" id="KW-0472">Membrane</keyword>
<evidence type="ECO:0000256" key="6">
    <source>
        <dbReference type="ARBA" id="ARBA00023136"/>
    </source>
</evidence>
<dbReference type="GO" id="GO:0006865">
    <property type="term" value="P:amino acid transport"/>
    <property type="evidence" value="ECO:0007669"/>
    <property type="project" value="UniProtKB-KW"/>
</dbReference>
<dbReference type="Pfam" id="PF01490">
    <property type="entry name" value="Aa_trans"/>
    <property type="match status" value="1"/>
</dbReference>
<organism evidence="9 10">
    <name type="scientific">Trifolium pratense</name>
    <name type="common">Red clover</name>
    <dbReference type="NCBI Taxonomy" id="57577"/>
    <lineage>
        <taxon>Eukaryota</taxon>
        <taxon>Viridiplantae</taxon>
        <taxon>Streptophyta</taxon>
        <taxon>Embryophyta</taxon>
        <taxon>Tracheophyta</taxon>
        <taxon>Spermatophyta</taxon>
        <taxon>Magnoliopsida</taxon>
        <taxon>eudicotyledons</taxon>
        <taxon>Gunneridae</taxon>
        <taxon>Pentapetalae</taxon>
        <taxon>rosids</taxon>
        <taxon>fabids</taxon>
        <taxon>Fabales</taxon>
        <taxon>Fabaceae</taxon>
        <taxon>Papilionoideae</taxon>
        <taxon>50 kb inversion clade</taxon>
        <taxon>NPAAA clade</taxon>
        <taxon>Hologalegina</taxon>
        <taxon>IRL clade</taxon>
        <taxon>Trifolieae</taxon>
        <taxon>Trifolium</taxon>
    </lineage>
</organism>
<reference evidence="9 10" key="2">
    <citation type="journal article" date="2017" name="Front. Plant Sci.">
        <title>Gene Classification and Mining of Molecular Markers Useful in Red Clover (Trifolium pratense) Breeding.</title>
        <authorList>
            <person name="Istvanek J."/>
            <person name="Dluhosova J."/>
            <person name="Dluhos P."/>
            <person name="Patkova L."/>
            <person name="Nedelnik J."/>
            <person name="Repkova J."/>
        </authorList>
    </citation>
    <scope>NUCLEOTIDE SEQUENCE [LARGE SCALE GENOMIC DNA]</scope>
    <source>
        <strain evidence="10">cv. Tatra</strain>
        <tissue evidence="9">Young leaves</tissue>
    </source>
</reference>
<sequence>EMSGGNANVNQNVQQDVEREGGAANNNNNNQQNLENWLPVSASRKAKWWYSTFHNVTAMVGAGVLSLPYALSQLGWYFSDFSVMASDILLTVATSANA</sequence>
<evidence type="ECO:0000313" key="9">
    <source>
        <dbReference type="EMBL" id="PNX83295.1"/>
    </source>
</evidence>
<keyword evidence="3" id="KW-0812">Transmembrane</keyword>
<evidence type="ECO:0000256" key="7">
    <source>
        <dbReference type="SAM" id="MobiDB-lite"/>
    </source>
</evidence>
<dbReference type="AlphaFoldDB" id="A0A2K3LXN2"/>
<keyword evidence="5" id="KW-1133">Transmembrane helix</keyword>
<accession>A0A2K3LXN2</accession>
<gene>
    <name evidence="9" type="ORF">L195_g039335</name>
</gene>